<keyword evidence="2 4" id="KW-0862">Zinc</keyword>
<dbReference type="Proteomes" id="UP000008037">
    <property type="component" value="Chromosome"/>
</dbReference>
<dbReference type="CDD" id="cd08235">
    <property type="entry name" value="iditol_2_DH_like"/>
    <property type="match status" value="1"/>
</dbReference>
<comment type="similarity">
    <text evidence="4">Belongs to the zinc-containing alcohol dehydrogenase family.</text>
</comment>
<dbReference type="InterPro" id="IPR013154">
    <property type="entry name" value="ADH-like_N"/>
</dbReference>
<dbReference type="InterPro" id="IPR050129">
    <property type="entry name" value="Zn_alcohol_dh"/>
</dbReference>
<evidence type="ECO:0000313" key="6">
    <source>
        <dbReference type="EMBL" id="AFU59163.1"/>
    </source>
</evidence>
<evidence type="ECO:0000313" key="7">
    <source>
        <dbReference type="Proteomes" id="UP000008037"/>
    </source>
</evidence>
<evidence type="ECO:0000256" key="2">
    <source>
        <dbReference type="ARBA" id="ARBA00022833"/>
    </source>
</evidence>
<organism evidence="6 7">
    <name type="scientific">Nitrososphaera gargensis (strain Ga9.2)</name>
    <dbReference type="NCBI Taxonomy" id="1237085"/>
    <lineage>
        <taxon>Archaea</taxon>
        <taxon>Nitrososphaerota</taxon>
        <taxon>Nitrososphaeria</taxon>
        <taxon>Nitrososphaerales</taxon>
        <taxon>Nitrososphaeraceae</taxon>
        <taxon>Nitrososphaera</taxon>
    </lineage>
</organism>
<dbReference type="Gene3D" id="3.40.50.720">
    <property type="entry name" value="NAD(P)-binding Rossmann-like Domain"/>
    <property type="match status" value="1"/>
</dbReference>
<dbReference type="STRING" id="1237085.Ngar_c22330"/>
<dbReference type="GO" id="GO:0051262">
    <property type="term" value="P:protein tetramerization"/>
    <property type="evidence" value="ECO:0007669"/>
    <property type="project" value="UniProtKB-ARBA"/>
</dbReference>
<feature type="domain" description="Enoyl reductase (ER)" evidence="5">
    <location>
        <begin position="36"/>
        <end position="369"/>
    </location>
</feature>
<evidence type="ECO:0000256" key="4">
    <source>
        <dbReference type="RuleBase" id="RU361277"/>
    </source>
</evidence>
<dbReference type="HOGENOM" id="CLU_026673_11_0_2"/>
<dbReference type="KEGG" id="nga:Ngar_c22330"/>
<protein>
    <submittedName>
        <fullName evidence="6">Putative alcohol dehydrogenase zinc-binding domain protein</fullName>
    </submittedName>
</protein>
<dbReference type="GO" id="GO:0008270">
    <property type="term" value="F:zinc ion binding"/>
    <property type="evidence" value="ECO:0007669"/>
    <property type="project" value="InterPro"/>
</dbReference>
<comment type="cofactor">
    <cofactor evidence="4">
        <name>Zn(2+)</name>
        <dbReference type="ChEBI" id="CHEBI:29105"/>
    </cofactor>
</comment>
<name>K0IJ85_NITGG</name>
<dbReference type="InterPro" id="IPR002328">
    <property type="entry name" value="ADH_Zn_CS"/>
</dbReference>
<dbReference type="GO" id="GO:0043168">
    <property type="term" value="F:anion binding"/>
    <property type="evidence" value="ECO:0007669"/>
    <property type="project" value="UniProtKB-ARBA"/>
</dbReference>
<reference evidence="6 7" key="1">
    <citation type="journal article" date="2012" name="Environ. Microbiol.">
        <title>The genome of the ammonia-oxidizing Candidatus Nitrososphaera gargensis: insights into metabolic versatility and environmental adaptations.</title>
        <authorList>
            <person name="Spang A."/>
            <person name="Poehlein A."/>
            <person name="Offre P."/>
            <person name="Zumbragel S."/>
            <person name="Haider S."/>
            <person name="Rychlik N."/>
            <person name="Nowka B."/>
            <person name="Schmeisser C."/>
            <person name="Lebedeva E.V."/>
            <person name="Rattei T."/>
            <person name="Bohm C."/>
            <person name="Schmid M."/>
            <person name="Galushko A."/>
            <person name="Hatzenpichler R."/>
            <person name="Weinmaier T."/>
            <person name="Daniel R."/>
            <person name="Schleper C."/>
            <person name="Spieck E."/>
            <person name="Streit W."/>
            <person name="Wagner M."/>
        </authorList>
    </citation>
    <scope>NUCLEOTIDE SEQUENCE [LARGE SCALE GENOMIC DNA]</scope>
    <source>
        <strain evidence="7">Ga9.2</strain>
    </source>
</reference>
<dbReference type="BioCyc" id="CNIT1237085:G1324-2231-MONOMER"/>
<dbReference type="PROSITE" id="PS00059">
    <property type="entry name" value="ADH_ZINC"/>
    <property type="match status" value="1"/>
</dbReference>
<dbReference type="InterPro" id="IPR020843">
    <property type="entry name" value="ER"/>
</dbReference>
<evidence type="ECO:0000256" key="3">
    <source>
        <dbReference type="ARBA" id="ARBA00023002"/>
    </source>
</evidence>
<dbReference type="InterPro" id="IPR013149">
    <property type="entry name" value="ADH-like_C"/>
</dbReference>
<dbReference type="EMBL" id="CP002408">
    <property type="protein sequence ID" value="AFU59163.1"/>
    <property type="molecule type" value="Genomic_DNA"/>
</dbReference>
<dbReference type="Pfam" id="PF00107">
    <property type="entry name" value="ADH_zinc_N"/>
    <property type="match status" value="1"/>
</dbReference>
<keyword evidence="3" id="KW-0560">Oxidoreductase</keyword>
<dbReference type="InParanoid" id="K0IJ85"/>
<sequence length="373" mass="40616">MVFIFYYIKVLSTAYHCLYQAQTEGEKEMKAVFVKGHSAVSVDDVKVPELASAGDVLVKMRACGLCGSDLEKVYGEYGMTSGRLGHEPAGEVMAVGKSVKDFAPGDRVFIHHHVACYSCHYCKHGDHTMCPSYQTSNITPCGLAEQFLVPEWNVSRGGLIKLPDSVSYDEASLVEPLACCIRAWNKCNFQKGDDVAVIGAGPAGLMHVLLAQAYGARKIFVIDINDFRLKFAEKYGVQAFNPMTDQDLAAKIRPATEGRGVDVCIVATGSMKALLQSFELTRKGGNIMLFGVPPKGSQISYDMSKLYSNEQSIIPSYAASEIETNEALKIIAEKQVDMTSLITHRFDIAKAADAVKCAHEAKDAMKVIVTANS</sequence>
<gene>
    <name evidence="6" type="ordered locus">Ngar_c22330</name>
</gene>
<dbReference type="PANTHER" id="PTHR43401:SF2">
    <property type="entry name" value="L-THREONINE 3-DEHYDROGENASE"/>
    <property type="match status" value="1"/>
</dbReference>
<keyword evidence="7" id="KW-1185">Reference proteome</keyword>
<dbReference type="Gene3D" id="3.90.180.10">
    <property type="entry name" value="Medium-chain alcohol dehydrogenases, catalytic domain"/>
    <property type="match status" value="1"/>
</dbReference>
<dbReference type="InterPro" id="IPR011032">
    <property type="entry name" value="GroES-like_sf"/>
</dbReference>
<accession>K0IJ85</accession>
<dbReference type="Pfam" id="PF08240">
    <property type="entry name" value="ADH_N"/>
    <property type="match status" value="1"/>
</dbReference>
<dbReference type="GO" id="GO:0030554">
    <property type="term" value="F:adenyl nucleotide binding"/>
    <property type="evidence" value="ECO:0007669"/>
    <property type="project" value="UniProtKB-ARBA"/>
</dbReference>
<dbReference type="SMART" id="SM00829">
    <property type="entry name" value="PKS_ER"/>
    <property type="match status" value="1"/>
</dbReference>
<dbReference type="GO" id="GO:0016616">
    <property type="term" value="F:oxidoreductase activity, acting on the CH-OH group of donors, NAD or NADP as acceptor"/>
    <property type="evidence" value="ECO:0007669"/>
    <property type="project" value="UniProtKB-ARBA"/>
</dbReference>
<proteinExistence type="inferred from homology"/>
<dbReference type="SUPFAM" id="SSF50129">
    <property type="entry name" value="GroES-like"/>
    <property type="match status" value="1"/>
</dbReference>
<dbReference type="SUPFAM" id="SSF51735">
    <property type="entry name" value="NAD(P)-binding Rossmann-fold domains"/>
    <property type="match status" value="1"/>
</dbReference>
<evidence type="ECO:0000256" key="1">
    <source>
        <dbReference type="ARBA" id="ARBA00022723"/>
    </source>
</evidence>
<keyword evidence="1 4" id="KW-0479">Metal-binding</keyword>
<dbReference type="FunCoup" id="K0IJ85">
    <property type="interactions" value="67"/>
</dbReference>
<dbReference type="PANTHER" id="PTHR43401">
    <property type="entry name" value="L-THREONINE 3-DEHYDROGENASE"/>
    <property type="match status" value="1"/>
</dbReference>
<dbReference type="AlphaFoldDB" id="K0IJ85"/>
<evidence type="ECO:0000259" key="5">
    <source>
        <dbReference type="SMART" id="SM00829"/>
    </source>
</evidence>
<dbReference type="InterPro" id="IPR036291">
    <property type="entry name" value="NAD(P)-bd_dom_sf"/>
</dbReference>